<protein>
    <submittedName>
        <fullName evidence="1">DUF1015 domain-containing protein</fullName>
    </submittedName>
</protein>
<reference evidence="2" key="1">
    <citation type="submission" date="2018-08" db="EMBL/GenBank/DDBJ databases">
        <authorList>
            <person name="Grouzdev D.S."/>
            <person name="Krutkina M.S."/>
        </authorList>
    </citation>
    <scope>NUCLEOTIDE SEQUENCE [LARGE SCALE GENOMIC DNA]</scope>
    <source>
        <strain evidence="2">4-11</strain>
    </source>
</reference>
<dbReference type="InterPro" id="IPR008323">
    <property type="entry name" value="UCP033563"/>
</dbReference>
<dbReference type="Pfam" id="PF06245">
    <property type="entry name" value="DUF1015"/>
    <property type="match status" value="1"/>
</dbReference>
<reference evidence="1 2" key="2">
    <citation type="submission" date="2018-09" db="EMBL/GenBank/DDBJ databases">
        <title>Genome of Sphaerochaeta halotolerans strain 4-11.</title>
        <authorList>
            <person name="Nazina T.N."/>
            <person name="Sokolova D.S."/>
        </authorList>
    </citation>
    <scope>NUCLEOTIDE SEQUENCE [LARGE SCALE GENOMIC DNA]</scope>
    <source>
        <strain evidence="1 2">4-11</strain>
    </source>
</reference>
<dbReference type="EMBL" id="QUWK01000008">
    <property type="protein sequence ID" value="RFU94653.1"/>
    <property type="molecule type" value="Genomic_DNA"/>
</dbReference>
<evidence type="ECO:0000313" key="1">
    <source>
        <dbReference type="EMBL" id="RFU94653.1"/>
    </source>
</evidence>
<dbReference type="PANTHER" id="PTHR36454:SF1">
    <property type="entry name" value="DUF1015 DOMAIN-CONTAINING PROTEIN"/>
    <property type="match status" value="1"/>
</dbReference>
<accession>A0A372MGS4</accession>
<gene>
    <name evidence="1" type="ORF">DYP60_09095</name>
</gene>
<evidence type="ECO:0000313" key="2">
    <source>
        <dbReference type="Proteomes" id="UP000264002"/>
    </source>
</evidence>
<name>A0A372MGS4_9SPIR</name>
<dbReference type="PANTHER" id="PTHR36454">
    <property type="entry name" value="LMO2823 PROTEIN"/>
    <property type="match status" value="1"/>
</dbReference>
<dbReference type="RefSeq" id="WP_117330687.1">
    <property type="nucleotide sequence ID" value="NZ_QUWK01000008.1"/>
</dbReference>
<keyword evidence="2" id="KW-1185">Reference proteome</keyword>
<organism evidence="1 2">
    <name type="scientific">Sphaerochaeta halotolerans</name>
    <dbReference type="NCBI Taxonomy" id="2293840"/>
    <lineage>
        <taxon>Bacteria</taxon>
        <taxon>Pseudomonadati</taxon>
        <taxon>Spirochaetota</taxon>
        <taxon>Spirochaetia</taxon>
        <taxon>Spirochaetales</taxon>
        <taxon>Sphaerochaetaceae</taxon>
        <taxon>Sphaerochaeta</taxon>
    </lineage>
</organism>
<dbReference type="AlphaFoldDB" id="A0A372MGS4"/>
<comment type="caution">
    <text evidence="1">The sequence shown here is derived from an EMBL/GenBank/DDBJ whole genome shotgun (WGS) entry which is preliminary data.</text>
</comment>
<dbReference type="Proteomes" id="UP000264002">
    <property type="component" value="Unassembled WGS sequence"/>
</dbReference>
<proteinExistence type="predicted"/>
<sequence>MSNVNQHLEKVALKRADIMIPKATVDLSKWAVVACDQYTSEPEYWEQVKQLVGDNPSTLNLIYPEVYLGEAHPEKRIETINATMKQYMQQNLFTVYKDAFFLVHRTTPSSKIGRWGLLVALDLDQYDYAPDSRSLIRATEGTILSRIPPRKEIRKNAPLELPHIMVLINDEKRSVIEPLARKREQLPLAYETDLMAGGGTLKAWVVDTDEAMLKIAEALEGMLEALPQDNPLLYAMGDGNHSLATAKSCWMDIQKTLSPEEREHHPARYALVELENIFDEGLKFEPIHRVLFGLDQHTFEKELSKVCSHYETEKASDLNSLDSAINKADGIQKFGFCNKQGYHLYKLTEPKASIAAGTLQLIIDSLLEQKLASVDYIHGKEVTATLGSKEGNIGLILPEVSKATFFDSIIRDNALPRKTFSMGEANEKRYYMEARKIQL</sequence>